<sequence length="272" mass="31505">MKHPEEIFPKQRAVQWGEDGRPFHFLFYTGKQSYYSLMHEIYSKILNIEKYQDRLRAKGLFTQDVKQISLGTSRWLTKEELGALLVESISTHDYDHFIQLMERLLSMPYCATEEEFVLRYRQQLEAQSRKQTVPVLERDDRGVAFSTSDGRRKTSTSSVLLRDCGSGRITINGQDYLHYFPVLQDREQLMFPLQFMGMLGRFDLECTASGGGRSSQAGALRLAISRALLSFLSEGEMETMRQAGLLTPDPRVRERKKPGQEGARKKFTWKKR</sequence>
<dbReference type="PANTHER" id="PTHR21569">
    <property type="entry name" value="RIBOSOMAL PROTEIN S9"/>
    <property type="match status" value="1"/>
</dbReference>
<dbReference type="Proteomes" id="UP000298787">
    <property type="component" value="Chromosome 1"/>
</dbReference>
<keyword evidence="5" id="KW-0496">Mitochondrion</keyword>
<comment type="subcellular location">
    <subcellularLocation>
        <location evidence="1">Mitochondrion</location>
    </subcellularLocation>
</comment>
<dbReference type="InterPro" id="IPR014721">
    <property type="entry name" value="Ribsml_uS5_D2-typ_fold_subgr"/>
</dbReference>
<name>A0A4U5U053_COLLU</name>
<evidence type="ECO:0000256" key="5">
    <source>
        <dbReference type="ARBA" id="ARBA00023128"/>
    </source>
</evidence>
<dbReference type="GO" id="GO:0005763">
    <property type="term" value="C:mitochondrial small ribosomal subunit"/>
    <property type="evidence" value="ECO:0007669"/>
    <property type="project" value="TreeGrafter"/>
</dbReference>
<gene>
    <name evidence="11" type="ORF">D9C73_000708</name>
</gene>
<organism evidence="11 12">
    <name type="scientific">Collichthys lucidus</name>
    <name type="common">Big head croaker</name>
    <name type="synonym">Sciaena lucida</name>
    <dbReference type="NCBI Taxonomy" id="240159"/>
    <lineage>
        <taxon>Eukaryota</taxon>
        <taxon>Metazoa</taxon>
        <taxon>Chordata</taxon>
        <taxon>Craniata</taxon>
        <taxon>Vertebrata</taxon>
        <taxon>Euteleostomi</taxon>
        <taxon>Actinopterygii</taxon>
        <taxon>Neopterygii</taxon>
        <taxon>Teleostei</taxon>
        <taxon>Neoteleostei</taxon>
        <taxon>Acanthomorphata</taxon>
        <taxon>Eupercaria</taxon>
        <taxon>Sciaenidae</taxon>
        <taxon>Collichthys</taxon>
    </lineage>
</organism>
<dbReference type="EMBL" id="CM014078">
    <property type="protein sequence ID" value="TKS66651.1"/>
    <property type="molecule type" value="Genomic_DNA"/>
</dbReference>
<dbReference type="GO" id="GO:0003735">
    <property type="term" value="F:structural constituent of ribosome"/>
    <property type="evidence" value="ECO:0007669"/>
    <property type="project" value="InterPro"/>
</dbReference>
<dbReference type="InterPro" id="IPR020574">
    <property type="entry name" value="Ribosomal_uS9_CS"/>
</dbReference>
<keyword evidence="3" id="KW-0809">Transit peptide</keyword>
<dbReference type="PANTHER" id="PTHR21569:SF1">
    <property type="entry name" value="SMALL RIBOSOMAL SUBUNIT PROTEIN US9M"/>
    <property type="match status" value="1"/>
</dbReference>
<dbReference type="SUPFAM" id="SSF54211">
    <property type="entry name" value="Ribosomal protein S5 domain 2-like"/>
    <property type="match status" value="1"/>
</dbReference>
<dbReference type="Gene3D" id="3.30.230.10">
    <property type="match status" value="1"/>
</dbReference>
<dbReference type="STRING" id="240159.A0A4U5U053"/>
<accession>A0A4U5U053</accession>
<dbReference type="GO" id="GO:0005743">
    <property type="term" value="C:mitochondrial inner membrane"/>
    <property type="evidence" value="ECO:0007669"/>
    <property type="project" value="UniProtKB-ARBA"/>
</dbReference>
<dbReference type="GO" id="GO:0003723">
    <property type="term" value="F:RNA binding"/>
    <property type="evidence" value="ECO:0007669"/>
    <property type="project" value="TreeGrafter"/>
</dbReference>
<dbReference type="InterPro" id="IPR020568">
    <property type="entry name" value="Ribosomal_Su5_D2-typ_SF"/>
</dbReference>
<dbReference type="Pfam" id="PF00380">
    <property type="entry name" value="Ribosomal_S9"/>
    <property type="match status" value="1"/>
</dbReference>
<feature type="region of interest" description="Disordered" evidence="10">
    <location>
        <begin position="242"/>
        <end position="272"/>
    </location>
</feature>
<dbReference type="AlphaFoldDB" id="A0A4U5U053"/>
<evidence type="ECO:0000256" key="2">
    <source>
        <dbReference type="ARBA" id="ARBA00005251"/>
    </source>
</evidence>
<evidence type="ECO:0000256" key="4">
    <source>
        <dbReference type="ARBA" id="ARBA00022980"/>
    </source>
</evidence>
<evidence type="ECO:0000256" key="1">
    <source>
        <dbReference type="ARBA" id="ARBA00004173"/>
    </source>
</evidence>
<comment type="similarity">
    <text evidence="2 9">Belongs to the universal ribosomal protein uS9 family.</text>
</comment>
<evidence type="ECO:0000256" key="6">
    <source>
        <dbReference type="ARBA" id="ARBA00023274"/>
    </source>
</evidence>
<keyword evidence="4 9" id="KW-0689">Ribosomal protein</keyword>
<dbReference type="GO" id="GO:0006412">
    <property type="term" value="P:translation"/>
    <property type="evidence" value="ECO:0007669"/>
    <property type="project" value="InterPro"/>
</dbReference>
<evidence type="ECO:0000256" key="3">
    <source>
        <dbReference type="ARBA" id="ARBA00022946"/>
    </source>
</evidence>
<evidence type="ECO:0000256" key="10">
    <source>
        <dbReference type="SAM" id="MobiDB-lite"/>
    </source>
</evidence>
<evidence type="ECO:0000313" key="12">
    <source>
        <dbReference type="Proteomes" id="UP000298787"/>
    </source>
</evidence>
<evidence type="ECO:0000256" key="8">
    <source>
        <dbReference type="ARBA" id="ARBA00076042"/>
    </source>
</evidence>
<keyword evidence="12" id="KW-1185">Reference proteome</keyword>
<evidence type="ECO:0000256" key="7">
    <source>
        <dbReference type="ARBA" id="ARBA00039318"/>
    </source>
</evidence>
<dbReference type="FunFam" id="3.30.230.10:FF:000035">
    <property type="entry name" value="28S ribosomal protein S9, mitochondrial"/>
    <property type="match status" value="1"/>
</dbReference>
<dbReference type="InterPro" id="IPR000754">
    <property type="entry name" value="Ribosomal_uS9"/>
</dbReference>
<evidence type="ECO:0000256" key="9">
    <source>
        <dbReference type="RuleBase" id="RU003815"/>
    </source>
</evidence>
<dbReference type="PROSITE" id="PS00360">
    <property type="entry name" value="RIBOSOMAL_S9"/>
    <property type="match status" value="1"/>
</dbReference>
<reference evidence="11 12" key="1">
    <citation type="submission" date="2019-01" db="EMBL/GenBank/DDBJ databases">
        <title>Genome Assembly of Collichthys lucidus.</title>
        <authorList>
            <person name="Cai M."/>
            <person name="Xiao S."/>
        </authorList>
    </citation>
    <scope>NUCLEOTIDE SEQUENCE [LARGE SCALE GENOMIC DNA]</scope>
    <source>
        <strain evidence="11">JT15FE1705JMU</strain>
        <tissue evidence="11">Muscle</tissue>
    </source>
</reference>
<keyword evidence="6 9" id="KW-0687">Ribonucleoprotein</keyword>
<proteinExistence type="inferred from homology"/>
<protein>
    <recommendedName>
        <fullName evidence="7">Small ribosomal subunit protein uS9m</fullName>
    </recommendedName>
    <alternativeName>
        <fullName evidence="8">28S ribosomal protein S9, mitochondrial</fullName>
    </alternativeName>
</protein>
<evidence type="ECO:0000313" key="11">
    <source>
        <dbReference type="EMBL" id="TKS66651.1"/>
    </source>
</evidence>